<reference evidence="1" key="1">
    <citation type="journal article" date="2014" name="Front. Microbiol.">
        <title>High frequency of phylogenetically diverse reductive dehalogenase-homologous genes in deep subseafloor sedimentary metagenomes.</title>
        <authorList>
            <person name="Kawai M."/>
            <person name="Futagami T."/>
            <person name="Toyoda A."/>
            <person name="Takaki Y."/>
            <person name="Nishi S."/>
            <person name="Hori S."/>
            <person name="Arai W."/>
            <person name="Tsubouchi T."/>
            <person name="Morono Y."/>
            <person name="Uchiyama I."/>
            <person name="Ito T."/>
            <person name="Fujiyama A."/>
            <person name="Inagaki F."/>
            <person name="Takami H."/>
        </authorList>
    </citation>
    <scope>NUCLEOTIDE SEQUENCE</scope>
    <source>
        <strain evidence="1">Expedition CK06-06</strain>
    </source>
</reference>
<dbReference type="AlphaFoldDB" id="X1W0G4"/>
<accession>X1W0G4</accession>
<gene>
    <name evidence="1" type="ORF">S12H4_62611</name>
</gene>
<sequence>VQSIPIAPNVMVILNMLKRVITYKREEGKGGDHER</sequence>
<feature type="non-terminal residue" evidence="1">
    <location>
        <position position="1"/>
    </location>
</feature>
<organism evidence="1">
    <name type="scientific">marine sediment metagenome</name>
    <dbReference type="NCBI Taxonomy" id="412755"/>
    <lineage>
        <taxon>unclassified sequences</taxon>
        <taxon>metagenomes</taxon>
        <taxon>ecological metagenomes</taxon>
    </lineage>
</organism>
<dbReference type="EMBL" id="BARW01042091">
    <property type="protein sequence ID" value="GAJ20160.1"/>
    <property type="molecule type" value="Genomic_DNA"/>
</dbReference>
<proteinExistence type="predicted"/>
<evidence type="ECO:0000313" key="1">
    <source>
        <dbReference type="EMBL" id="GAJ20160.1"/>
    </source>
</evidence>
<name>X1W0G4_9ZZZZ</name>
<protein>
    <submittedName>
        <fullName evidence="1">Uncharacterized protein</fullName>
    </submittedName>
</protein>
<comment type="caution">
    <text evidence="1">The sequence shown here is derived from an EMBL/GenBank/DDBJ whole genome shotgun (WGS) entry which is preliminary data.</text>
</comment>